<dbReference type="PANTHER" id="PTHR24305">
    <property type="entry name" value="CYTOCHROME P450"/>
    <property type="match status" value="1"/>
</dbReference>
<dbReference type="Pfam" id="PF00067">
    <property type="entry name" value="p450"/>
    <property type="match status" value="1"/>
</dbReference>
<keyword evidence="3" id="KW-0479">Metal-binding</keyword>
<dbReference type="PANTHER" id="PTHR24305:SF103">
    <property type="entry name" value="P450, PUTATIVE (EUROFUNG)-RELATED"/>
    <property type="match status" value="1"/>
</dbReference>
<dbReference type="InterPro" id="IPR036396">
    <property type="entry name" value="Cyt_P450_sf"/>
</dbReference>
<comment type="cofactor">
    <cofactor evidence="1">
        <name>heme</name>
        <dbReference type="ChEBI" id="CHEBI:30413"/>
    </cofactor>
</comment>
<feature type="non-terminal residue" evidence="5">
    <location>
        <position position="1"/>
    </location>
</feature>
<dbReference type="InterPro" id="IPR050121">
    <property type="entry name" value="Cytochrome_P450_monoxygenase"/>
</dbReference>
<proteinExistence type="inferred from homology"/>
<gene>
    <name evidence="5" type="ORF">B0J12DRAFT_535243</name>
</gene>
<keyword evidence="6" id="KW-1185">Reference proteome</keyword>
<evidence type="ECO:0000313" key="6">
    <source>
        <dbReference type="Proteomes" id="UP000774617"/>
    </source>
</evidence>
<dbReference type="Proteomes" id="UP000774617">
    <property type="component" value="Unassembled WGS sequence"/>
</dbReference>
<evidence type="ECO:0000256" key="2">
    <source>
        <dbReference type="ARBA" id="ARBA00010617"/>
    </source>
</evidence>
<dbReference type="PRINTS" id="PR00465">
    <property type="entry name" value="EP450IV"/>
</dbReference>
<feature type="non-terminal residue" evidence="5">
    <location>
        <position position="147"/>
    </location>
</feature>
<dbReference type="Gene3D" id="1.10.630.10">
    <property type="entry name" value="Cytochrome P450"/>
    <property type="match status" value="1"/>
</dbReference>
<name>A0ABQ8GEB2_9PEZI</name>
<sequence>TALKYLSACVSETHRLTPVFTMPLQCVVPFPGATVRGAALPRGTEVSVCSHAVHHDEEVLDEDMERFAPERFLTAWSEKMREGSMSCGAGHRACIGRNLARVESNKACVSLVGGGGDDGNRSGGMPWMTSFGVSDLEGGLLVRMKRR</sequence>
<protein>
    <submittedName>
        <fullName evidence="5">Cytochrome P450</fullName>
    </submittedName>
</protein>
<comment type="similarity">
    <text evidence="2">Belongs to the cytochrome P450 family.</text>
</comment>
<comment type="caution">
    <text evidence="5">The sequence shown here is derived from an EMBL/GenBank/DDBJ whole genome shotgun (WGS) entry which is preliminary data.</text>
</comment>
<keyword evidence="4" id="KW-0408">Iron</keyword>
<dbReference type="SUPFAM" id="SSF48264">
    <property type="entry name" value="Cytochrome P450"/>
    <property type="match status" value="1"/>
</dbReference>
<dbReference type="InterPro" id="IPR001128">
    <property type="entry name" value="Cyt_P450"/>
</dbReference>
<evidence type="ECO:0000256" key="3">
    <source>
        <dbReference type="ARBA" id="ARBA00022723"/>
    </source>
</evidence>
<accession>A0ABQ8GEB2</accession>
<dbReference type="EMBL" id="JAGTJR010000010">
    <property type="protein sequence ID" value="KAH7053299.1"/>
    <property type="molecule type" value="Genomic_DNA"/>
</dbReference>
<organism evidence="5 6">
    <name type="scientific">Macrophomina phaseolina</name>
    <dbReference type="NCBI Taxonomy" id="35725"/>
    <lineage>
        <taxon>Eukaryota</taxon>
        <taxon>Fungi</taxon>
        <taxon>Dikarya</taxon>
        <taxon>Ascomycota</taxon>
        <taxon>Pezizomycotina</taxon>
        <taxon>Dothideomycetes</taxon>
        <taxon>Dothideomycetes incertae sedis</taxon>
        <taxon>Botryosphaeriales</taxon>
        <taxon>Botryosphaeriaceae</taxon>
        <taxon>Macrophomina</taxon>
    </lineage>
</organism>
<evidence type="ECO:0000313" key="5">
    <source>
        <dbReference type="EMBL" id="KAH7053299.1"/>
    </source>
</evidence>
<dbReference type="InterPro" id="IPR002403">
    <property type="entry name" value="Cyt_P450_E_grp-IV"/>
</dbReference>
<reference evidence="5 6" key="1">
    <citation type="journal article" date="2021" name="Nat. Commun.">
        <title>Genetic determinants of endophytism in the Arabidopsis root mycobiome.</title>
        <authorList>
            <person name="Mesny F."/>
            <person name="Miyauchi S."/>
            <person name="Thiergart T."/>
            <person name="Pickel B."/>
            <person name="Atanasova L."/>
            <person name="Karlsson M."/>
            <person name="Huettel B."/>
            <person name="Barry K.W."/>
            <person name="Haridas S."/>
            <person name="Chen C."/>
            <person name="Bauer D."/>
            <person name="Andreopoulos W."/>
            <person name="Pangilinan J."/>
            <person name="LaButti K."/>
            <person name="Riley R."/>
            <person name="Lipzen A."/>
            <person name="Clum A."/>
            <person name="Drula E."/>
            <person name="Henrissat B."/>
            <person name="Kohler A."/>
            <person name="Grigoriev I.V."/>
            <person name="Martin F.M."/>
            <person name="Hacquard S."/>
        </authorList>
    </citation>
    <scope>NUCLEOTIDE SEQUENCE [LARGE SCALE GENOMIC DNA]</scope>
    <source>
        <strain evidence="5 6">MPI-SDFR-AT-0080</strain>
    </source>
</reference>
<evidence type="ECO:0000256" key="1">
    <source>
        <dbReference type="ARBA" id="ARBA00001971"/>
    </source>
</evidence>
<evidence type="ECO:0000256" key="4">
    <source>
        <dbReference type="ARBA" id="ARBA00023004"/>
    </source>
</evidence>